<dbReference type="PROSITE" id="PS51419">
    <property type="entry name" value="RAB"/>
    <property type="match status" value="1"/>
</dbReference>
<dbReference type="PRINTS" id="PR00449">
    <property type="entry name" value="RASTRNSFRMNG"/>
</dbReference>
<dbReference type="Gene3D" id="3.40.50.300">
    <property type="entry name" value="P-loop containing nucleotide triphosphate hydrolases"/>
    <property type="match status" value="1"/>
</dbReference>
<dbReference type="InterPro" id="IPR001806">
    <property type="entry name" value="Small_GTPase"/>
</dbReference>
<evidence type="ECO:0000256" key="1">
    <source>
        <dbReference type="SAM" id="MobiDB-lite"/>
    </source>
</evidence>
<evidence type="ECO:0008006" key="3">
    <source>
        <dbReference type="Google" id="ProtNLM"/>
    </source>
</evidence>
<sequence>MQEPSTPPPHSLPEQQQQYAHKAMSNTFRKGVQYNMKIVLRGDVMTGKTALFKRLQGEEFDASYVSTPQIQVANIPWHYRDSNDIIKIEVWDVVDKAHNNKSTNTESGIKLEHNAQPKQEQQQQQQQQQQQSSTESHQLGLDASTVNVYRNTHAVIFLFDVSKQWTFDYVNNQLADVPETLSVLVIGNCNDKSTERVVNLDQIHATLYQHNKERIEKSAIKPNLIRYAETSMKTGFGLKYIYDYLAVPFLQLQMETLRKQLELKAVEIVDILEALDVDEKVPEVMRRRRGQDNFDQPSEPHLARQREEMQNMWEEDVSDIAAENPSPLEIPESPSFIRKETPPPPVAPVKGRRREGSLVSESEHMPAVVDQFDAGELNDDWFASDDTPLPHIHKMTANKADSDNEDGIGNPMVAGDEDVESVEYYTAAKEPVVTTAKPKQQAASESEQEDDSDNDQYNSPYGDNFTATEPPSLFKNEFGNVWGMQLEDPSMMVRQTRIESDSEDEDNMATPGLVQEFHRPDIGTPSSFTGSGFGAYEEIGGDGENPWSLDGDKQHQEDNGSPWHHEQSFNEEDNQETEAMSEKRKGKKKASSSSSGKKKSKHGKKKKSSTP</sequence>
<dbReference type="InterPro" id="IPR027417">
    <property type="entry name" value="P-loop_NTPase"/>
</dbReference>
<feature type="compositionally biased region" description="Low complexity" evidence="1">
    <location>
        <begin position="119"/>
        <end position="131"/>
    </location>
</feature>
<dbReference type="Pfam" id="PF08477">
    <property type="entry name" value="Roc"/>
    <property type="match status" value="1"/>
</dbReference>
<dbReference type="SUPFAM" id="SSF52540">
    <property type="entry name" value="P-loop containing nucleoside triphosphate hydrolases"/>
    <property type="match status" value="1"/>
</dbReference>
<dbReference type="SMART" id="SM00175">
    <property type="entry name" value="RAB"/>
    <property type="match status" value="1"/>
</dbReference>
<evidence type="ECO:0000313" key="2">
    <source>
        <dbReference type="EMBL" id="CDS14025.1"/>
    </source>
</evidence>
<feature type="region of interest" description="Disordered" evidence="1">
    <location>
        <begin position="423"/>
        <end position="473"/>
    </location>
</feature>
<feature type="compositionally biased region" description="Basic and acidic residues" evidence="1">
    <location>
        <begin position="550"/>
        <end position="568"/>
    </location>
</feature>
<accession>A0A077X386</accession>
<reference evidence="2" key="1">
    <citation type="journal article" date="2014" name="Genome Announc.">
        <title>De novo whole-genome sequence and genome annotation of Lichtheimia ramosa.</title>
        <authorList>
            <person name="Linde J."/>
            <person name="Schwartze V."/>
            <person name="Binder U."/>
            <person name="Lass-Florl C."/>
            <person name="Voigt K."/>
            <person name="Horn F."/>
        </authorList>
    </citation>
    <scope>NUCLEOTIDE SEQUENCE</scope>
    <source>
        <strain evidence="2">JMRC FSU:6197</strain>
    </source>
</reference>
<dbReference type="InterPro" id="IPR040385">
    <property type="entry name" value="RABL6"/>
</dbReference>
<dbReference type="Pfam" id="PF00071">
    <property type="entry name" value="Ras"/>
    <property type="match status" value="1"/>
</dbReference>
<feature type="region of interest" description="Disordered" evidence="1">
    <location>
        <begin position="114"/>
        <end position="137"/>
    </location>
</feature>
<dbReference type="OrthoDB" id="207081at2759"/>
<dbReference type="PANTHER" id="PTHR14932:SF1">
    <property type="entry name" value="RAB-LIKE PROTEIN 6"/>
    <property type="match status" value="1"/>
</dbReference>
<dbReference type="EMBL" id="LK023385">
    <property type="protein sequence ID" value="CDS14025.1"/>
    <property type="molecule type" value="Genomic_DNA"/>
</dbReference>
<dbReference type="GO" id="GO:0005829">
    <property type="term" value="C:cytosol"/>
    <property type="evidence" value="ECO:0007669"/>
    <property type="project" value="TreeGrafter"/>
</dbReference>
<organism evidence="2">
    <name type="scientific">Lichtheimia ramosa</name>
    <dbReference type="NCBI Taxonomy" id="688394"/>
    <lineage>
        <taxon>Eukaryota</taxon>
        <taxon>Fungi</taxon>
        <taxon>Fungi incertae sedis</taxon>
        <taxon>Mucoromycota</taxon>
        <taxon>Mucoromycotina</taxon>
        <taxon>Mucoromycetes</taxon>
        <taxon>Mucorales</taxon>
        <taxon>Lichtheimiaceae</taxon>
        <taxon>Lichtheimia</taxon>
    </lineage>
</organism>
<proteinExistence type="predicted"/>
<dbReference type="PANTHER" id="PTHR14932">
    <property type="entry name" value="RAS GTPASE-RELATED"/>
    <property type="match status" value="1"/>
</dbReference>
<feature type="region of interest" description="Disordered" evidence="1">
    <location>
        <begin position="492"/>
        <end position="611"/>
    </location>
</feature>
<feature type="compositionally biased region" description="Polar residues" evidence="1">
    <location>
        <begin position="455"/>
        <end position="469"/>
    </location>
</feature>
<protein>
    <recommendedName>
        <fullName evidence="3">Rab-like protein 6</fullName>
    </recommendedName>
</protein>
<feature type="compositionally biased region" description="Basic residues" evidence="1">
    <location>
        <begin position="584"/>
        <end position="611"/>
    </location>
</feature>
<gene>
    <name evidence="2" type="ORF">LRAMOSA06196</name>
</gene>
<dbReference type="GO" id="GO:0005525">
    <property type="term" value="F:GTP binding"/>
    <property type="evidence" value="ECO:0007669"/>
    <property type="project" value="InterPro"/>
</dbReference>
<feature type="region of interest" description="Disordered" evidence="1">
    <location>
        <begin position="332"/>
        <end position="362"/>
    </location>
</feature>
<dbReference type="GO" id="GO:0005634">
    <property type="term" value="C:nucleus"/>
    <property type="evidence" value="ECO:0007669"/>
    <property type="project" value="TreeGrafter"/>
</dbReference>
<name>A0A077X386_9FUNG</name>
<dbReference type="AlphaFoldDB" id="A0A077X386"/>
<dbReference type="GO" id="GO:0003924">
    <property type="term" value="F:GTPase activity"/>
    <property type="evidence" value="ECO:0007669"/>
    <property type="project" value="InterPro"/>
</dbReference>